<dbReference type="SUPFAM" id="SSF56796">
    <property type="entry name" value="Dehydroquinate synthase-like"/>
    <property type="match status" value="1"/>
</dbReference>
<evidence type="ECO:0000259" key="3">
    <source>
        <dbReference type="Pfam" id="PF00465"/>
    </source>
</evidence>
<reference evidence="5 6" key="1">
    <citation type="submission" date="2020-04" db="EMBL/GenBank/DDBJ databases">
        <authorList>
            <person name="Yoon J."/>
        </authorList>
    </citation>
    <scope>NUCLEOTIDE SEQUENCE [LARGE SCALE GENOMIC DNA]</scope>
    <source>
        <strain evidence="5 6">KMU-166</strain>
    </source>
</reference>
<comment type="caution">
    <text evidence="5">The sequence shown here is derived from an EMBL/GenBank/DDBJ whole genome shotgun (WGS) entry which is preliminary data.</text>
</comment>
<protein>
    <submittedName>
        <fullName evidence="5">Iron-containing alcohol dehydrogenase</fullName>
    </submittedName>
</protein>
<evidence type="ECO:0000259" key="4">
    <source>
        <dbReference type="Pfam" id="PF25137"/>
    </source>
</evidence>
<evidence type="ECO:0000256" key="2">
    <source>
        <dbReference type="ARBA" id="ARBA00023002"/>
    </source>
</evidence>
<evidence type="ECO:0000313" key="5">
    <source>
        <dbReference type="EMBL" id="NKI19245.1"/>
    </source>
</evidence>
<dbReference type="Gene3D" id="1.20.1090.10">
    <property type="entry name" value="Dehydroquinate synthase-like - alpha domain"/>
    <property type="match status" value="1"/>
</dbReference>
<comment type="similarity">
    <text evidence="1">Belongs to the iron-containing alcohol dehydrogenase family.</text>
</comment>
<proteinExistence type="inferred from homology"/>
<feature type="domain" description="Alcohol dehydrogenase iron-type/glycerol dehydrogenase GldA" evidence="3">
    <location>
        <begin position="31"/>
        <end position="195"/>
    </location>
</feature>
<dbReference type="Pfam" id="PF25137">
    <property type="entry name" value="ADH_Fe_C"/>
    <property type="match status" value="1"/>
</dbReference>
<dbReference type="InterPro" id="IPR039697">
    <property type="entry name" value="Alcohol_dehydrogenase_Fe"/>
</dbReference>
<organism evidence="5 6">
    <name type="scientific">Spongiibacter thalassae</name>
    <dbReference type="NCBI Taxonomy" id="2721624"/>
    <lineage>
        <taxon>Bacteria</taxon>
        <taxon>Pseudomonadati</taxon>
        <taxon>Pseudomonadota</taxon>
        <taxon>Gammaproteobacteria</taxon>
        <taxon>Cellvibrionales</taxon>
        <taxon>Spongiibacteraceae</taxon>
        <taxon>Spongiibacter</taxon>
    </lineage>
</organism>
<feature type="domain" description="Fe-containing alcohol dehydrogenase-like C-terminal" evidence="4">
    <location>
        <begin position="206"/>
        <end position="375"/>
    </location>
</feature>
<evidence type="ECO:0000256" key="1">
    <source>
        <dbReference type="ARBA" id="ARBA00007358"/>
    </source>
</evidence>
<gene>
    <name evidence="5" type="ORF">HCU74_17700</name>
</gene>
<keyword evidence="6" id="KW-1185">Reference proteome</keyword>
<accession>A0ABX1GJW2</accession>
<sequence>MTFIKRVIHKAYLGMMAAVIRFMPPDVFTLFAGEGSSRQLVGHIAGQGTSRLLIVSDKPLVELGLIQPLVARCDELGVACAVFDGVLPDPTFSIVEAGLEVFRQHRADAVLAIGGGSSIDTGKTIAAAATNGFAPRKLEGYFKVKHPPVPLYAIPTTSGTGSEVTKGAVIADSDTHLKAYVADPKMVPVAVALDPALLTGLPPAITAATGMDALTHAIEAYISVWCNPRCERYALAAIKMIFTHLPRAYQNGGDLEAREQMSLAACYAGLAINDTNIGNVHALAHQLGRVYGIPHGLANAVVLPYVLEETFDACASRLANLARVLGFSESGSDGEAARAFIAEVVALNQRLNIAAGLDKLAAADVEDLASAAAREGSRLPVPVLVPREGFASVLQRLLVVV</sequence>
<dbReference type="PANTHER" id="PTHR11496:SF102">
    <property type="entry name" value="ALCOHOL DEHYDROGENASE 4"/>
    <property type="match status" value="1"/>
</dbReference>
<dbReference type="InterPro" id="IPR056798">
    <property type="entry name" value="ADH_Fe_C"/>
</dbReference>
<name>A0ABX1GJW2_9GAMM</name>
<dbReference type="Proteomes" id="UP000765845">
    <property type="component" value="Unassembled WGS sequence"/>
</dbReference>
<dbReference type="Pfam" id="PF00465">
    <property type="entry name" value="Fe-ADH"/>
    <property type="match status" value="1"/>
</dbReference>
<dbReference type="RefSeq" id="WP_168451769.1">
    <property type="nucleotide sequence ID" value="NZ_JAAWWK010000007.1"/>
</dbReference>
<keyword evidence="2" id="KW-0560">Oxidoreductase</keyword>
<evidence type="ECO:0000313" key="6">
    <source>
        <dbReference type="Proteomes" id="UP000765845"/>
    </source>
</evidence>
<dbReference type="InterPro" id="IPR001670">
    <property type="entry name" value="ADH_Fe/GldA"/>
</dbReference>
<dbReference type="CDD" id="cd08189">
    <property type="entry name" value="Fe-ADH-like"/>
    <property type="match status" value="1"/>
</dbReference>
<dbReference type="PANTHER" id="PTHR11496">
    <property type="entry name" value="ALCOHOL DEHYDROGENASE"/>
    <property type="match status" value="1"/>
</dbReference>
<dbReference type="EMBL" id="JAAWWK010000007">
    <property type="protein sequence ID" value="NKI19245.1"/>
    <property type="molecule type" value="Genomic_DNA"/>
</dbReference>
<dbReference type="Gene3D" id="3.40.50.1970">
    <property type="match status" value="1"/>
</dbReference>